<evidence type="ECO:0000256" key="30">
    <source>
        <dbReference type="SAM" id="Phobius"/>
    </source>
</evidence>
<dbReference type="PANTHER" id="PTHR43519">
    <property type="entry name" value="ATP-DEPENDENT RNA HELICASE HRPB"/>
    <property type="match status" value="1"/>
</dbReference>
<evidence type="ECO:0000256" key="15">
    <source>
        <dbReference type="ARBA" id="ARBA00022804"/>
    </source>
</evidence>
<feature type="transmembrane region" description="Helical" evidence="30">
    <location>
        <begin position="67"/>
        <end position="86"/>
    </location>
</feature>
<evidence type="ECO:0000256" key="7">
    <source>
        <dbReference type="ARBA" id="ARBA00022561"/>
    </source>
</evidence>
<evidence type="ECO:0000256" key="20">
    <source>
        <dbReference type="ARBA" id="ARBA00022870"/>
    </source>
</evidence>
<dbReference type="GO" id="GO:0017111">
    <property type="term" value="F:ribonucleoside triphosphate phosphatase activity"/>
    <property type="evidence" value="ECO:0007669"/>
    <property type="project" value="UniProtKB-EC"/>
</dbReference>
<reference evidence="33" key="2">
    <citation type="journal article" date="2021" name="Virus Evol.">
        <title>Viromics of extant insect orders unveil the evolution of the flavi-like superfamily.</title>
        <authorList>
            <person name="Sofia P."/>
            <person name="Simon K."/>
            <person name="Florian Z."/>
            <person name="Alexander D."/>
            <person name="Malte P."/>
            <person name="Shanlin L."/>
            <person name="Xin Z."/>
            <person name="Christian D."/>
            <person name="Bernhard M."/>
            <person name="Sandra J."/>
        </authorList>
    </citation>
    <scope>NUCLEOTIDE SEQUENCE</scope>
    <source>
        <strain evidence="33">OKIAV333</strain>
    </source>
</reference>
<dbReference type="InterPro" id="IPR009003">
    <property type="entry name" value="Peptidase_S1_PA"/>
</dbReference>
<keyword evidence="6" id="KW-1170">Fusion of virus membrane with host endosomal membrane</keyword>
<accession>A0A8A6RQA4</accession>
<keyword evidence="8" id="KW-0945">Host-virus interaction</keyword>
<keyword evidence="21 30" id="KW-1133">Transmembrane helix</keyword>
<dbReference type="Gene3D" id="3.40.50.300">
    <property type="entry name" value="P-loop containing nucleotide triphosphate hydrolases"/>
    <property type="match status" value="2"/>
</dbReference>
<keyword evidence="26" id="KW-0899">Viral immunoevasion</keyword>
<keyword evidence="20" id="KW-1043">Host membrane</keyword>
<evidence type="ECO:0000256" key="2">
    <source>
        <dbReference type="ARBA" id="ARBA00004182"/>
    </source>
</evidence>
<sequence length="829" mass="93378">MLKIGGGTSPLLLPIHTFHFLVGSTLFLNLLNAMHLSLVAAILWPMLATKTMLNLTRAQLLLWRLLPLFWLVMGIPSLIPLFAIILQMKNQDLTMPQTIHTLMEFLEKHANTLDTNLHKSASIHGVNSMTMVLDFFGFMRNGTIDDWLAFSPMPVVTATYIRPNGLAPFIEPIMEEHPIPPSECHAFDQEVASTNRTYTTVGVVCLLVLLMNTPMVGIVLIFSVLFAFWDTAVAARINPEVRHIEIRDGVYSITVKWMGLTIDKAIGVGHLGVLHAPYHAVKGNALIMHKQRFEPFFMSAKHDLVTWGGLPQMNQLKPDDYVFINLETENSRSTHVVVPEVSEAEAIYSWIGNSKPGQSGSPIWKKDPDAEGYQLVGLVGRWIKPLGSQDATEYVVMPDIFVENTELGNFQEVTLHPGAGKTRTIIPNKIMAHITSMIRQSKTPKILLAGSTRIVCREMYEALKKKIPLPVGLNMKGSAHLMKRRANIQIAAHQSLVNMMMNSDPIVYKPTMIIVDESHTDNVATKYLVRWTKRLAEVDKVTVVHLSATMKDKFDAKSNYPIHDEKIDPRQCFTKVEECARQGKKVLYFVPGDKGPKGATSVAAQLLEKGIKAIPLSRKNYAVNALRMKDPDVEVIVTTNIAECGFNWDADVVVDTAMEFDYYADDAIIHGDKRKISQASRIQRRGRVGRIKAGEYYFAEYPNEGNYVKASEIDADILETGRDWSDREEAILGMQLTDDQVKRVFNTNESPMFVWMTTNSRGGRLQPHDLGNKMREWLNGNRCYMGCGKDACAGYYSWYDERHHDDLLDLKNGVFQMNAAVKNRPIYEF</sequence>
<dbReference type="GO" id="GO:0046718">
    <property type="term" value="P:symbiont entry into host cell"/>
    <property type="evidence" value="ECO:0007669"/>
    <property type="project" value="UniProtKB-KW"/>
</dbReference>
<dbReference type="GO" id="GO:0055036">
    <property type="term" value="C:virion membrane"/>
    <property type="evidence" value="ECO:0007669"/>
    <property type="project" value="UniProtKB-SubCell"/>
</dbReference>
<evidence type="ECO:0000256" key="1">
    <source>
        <dbReference type="ARBA" id="ARBA00004153"/>
    </source>
</evidence>
<evidence type="ECO:0000256" key="3">
    <source>
        <dbReference type="ARBA" id="ARBA00004291"/>
    </source>
</evidence>
<protein>
    <recommendedName>
        <fullName evidence="4">Genome polyprotein</fullName>
    </recommendedName>
</protein>
<dbReference type="Pfam" id="PF07652">
    <property type="entry name" value="Flavi_DEAD"/>
    <property type="match status" value="1"/>
</dbReference>
<feature type="domain" description="Helicase C-terminal" evidence="32">
    <location>
        <begin position="568"/>
        <end position="735"/>
    </location>
</feature>
<evidence type="ECO:0000256" key="11">
    <source>
        <dbReference type="ARBA" id="ARBA00022670"/>
    </source>
</evidence>
<keyword evidence="16" id="KW-0347">Helicase</keyword>
<evidence type="ECO:0000259" key="32">
    <source>
        <dbReference type="PROSITE" id="PS51194"/>
    </source>
</evidence>
<keyword evidence="18" id="KW-0067">ATP-binding</keyword>
<evidence type="ECO:0000256" key="6">
    <source>
        <dbReference type="ARBA" id="ARBA00022510"/>
    </source>
</evidence>
<keyword evidence="11" id="KW-0645">Protease</keyword>
<evidence type="ECO:0000256" key="17">
    <source>
        <dbReference type="ARBA" id="ARBA00022825"/>
    </source>
</evidence>
<keyword evidence="5" id="KW-1168">Fusion of virus membrane with host membrane</keyword>
<dbReference type="Gene3D" id="2.40.10.120">
    <property type="match status" value="1"/>
</dbReference>
<dbReference type="SUPFAM" id="SSF52540">
    <property type="entry name" value="P-loop containing nucleoside triphosphate hydrolases"/>
    <property type="match status" value="1"/>
</dbReference>
<dbReference type="PROSITE" id="PS51192">
    <property type="entry name" value="HELICASE_ATP_BIND_1"/>
    <property type="match status" value="1"/>
</dbReference>
<evidence type="ECO:0000256" key="18">
    <source>
        <dbReference type="ARBA" id="ARBA00022840"/>
    </source>
</evidence>
<keyword evidence="24" id="KW-0325">Glycoprotein</keyword>
<name>A0A8A6RQA4_9FLAV</name>
<keyword evidence="17" id="KW-0720">Serine protease</keyword>
<keyword evidence="12 30" id="KW-0812">Transmembrane</keyword>
<organism evidence="33">
    <name type="scientific">Arachnidan jingmen-related virus</name>
    <dbReference type="NCBI Taxonomy" id="2822572"/>
    <lineage>
        <taxon>Viruses</taxon>
        <taxon>Riboviria</taxon>
        <taxon>Orthornavirae</taxon>
        <taxon>Kitrinoviricota</taxon>
        <taxon>Flasuviricetes</taxon>
        <taxon>Amarillovirales</taxon>
        <taxon>Flaviviridae</taxon>
    </lineage>
</organism>
<dbReference type="GO" id="GO:0005524">
    <property type="term" value="F:ATP binding"/>
    <property type="evidence" value="ECO:0007669"/>
    <property type="project" value="UniProtKB-KW"/>
</dbReference>
<evidence type="ECO:0000256" key="24">
    <source>
        <dbReference type="ARBA" id="ARBA00023180"/>
    </source>
</evidence>
<evidence type="ECO:0000256" key="16">
    <source>
        <dbReference type="ARBA" id="ARBA00022806"/>
    </source>
</evidence>
<dbReference type="InterPro" id="IPR014001">
    <property type="entry name" value="Helicase_ATP-bd"/>
</dbReference>
<feature type="transmembrane region" description="Helical" evidence="30">
    <location>
        <begin position="203"/>
        <end position="229"/>
    </location>
</feature>
<keyword evidence="22 30" id="KW-0472">Membrane</keyword>
<evidence type="ECO:0000256" key="29">
    <source>
        <dbReference type="ARBA" id="ARBA00047984"/>
    </source>
</evidence>
<keyword evidence="19" id="KW-0946">Virion</keyword>
<dbReference type="InterPro" id="IPR001650">
    <property type="entry name" value="Helicase_C-like"/>
</dbReference>
<evidence type="ECO:0000256" key="14">
    <source>
        <dbReference type="ARBA" id="ARBA00022801"/>
    </source>
</evidence>
<keyword evidence="25" id="KW-1038">Host endoplasmic reticulum</keyword>
<reference evidence="33" key="1">
    <citation type="submission" date="2020-11" db="EMBL/GenBank/DDBJ databases">
        <authorList>
            <person name="Paraskevopoulou S."/>
            <person name="Kaefer S."/>
            <person name="Zirkel F."/>
            <person name="Donath A."/>
            <person name="Petersen M."/>
            <person name="Liu S."/>
            <person name="Zhou X."/>
            <person name="Drosten C."/>
            <person name="Misof B."/>
            <person name="Junglen S."/>
        </authorList>
    </citation>
    <scope>NUCLEOTIDE SEQUENCE</scope>
    <source>
        <strain evidence="33">OKIAV333</strain>
    </source>
</reference>
<feature type="transmembrane region" description="Helical" evidence="30">
    <location>
        <begin position="20"/>
        <end position="47"/>
    </location>
</feature>
<evidence type="ECO:0000256" key="28">
    <source>
        <dbReference type="ARBA" id="ARBA00047631"/>
    </source>
</evidence>
<dbReference type="SUPFAM" id="SSF50494">
    <property type="entry name" value="Trypsin-like serine proteases"/>
    <property type="match status" value="1"/>
</dbReference>
<dbReference type="InterPro" id="IPR011492">
    <property type="entry name" value="Flavi_DEAD"/>
</dbReference>
<evidence type="ECO:0000256" key="22">
    <source>
        <dbReference type="ARBA" id="ARBA00023136"/>
    </source>
</evidence>
<evidence type="ECO:0000256" key="27">
    <source>
        <dbReference type="ARBA" id="ARBA00023296"/>
    </source>
</evidence>
<evidence type="ECO:0000256" key="4">
    <source>
        <dbReference type="ARBA" id="ARBA00020107"/>
    </source>
</evidence>
<comment type="catalytic activity">
    <reaction evidence="28">
        <text>a ribonucleoside 5'-triphosphate + H2O = a ribonucleoside 5'-diphosphate + phosphate + H(+)</text>
        <dbReference type="Rhea" id="RHEA:23680"/>
        <dbReference type="ChEBI" id="CHEBI:15377"/>
        <dbReference type="ChEBI" id="CHEBI:15378"/>
        <dbReference type="ChEBI" id="CHEBI:43474"/>
        <dbReference type="ChEBI" id="CHEBI:57930"/>
        <dbReference type="ChEBI" id="CHEBI:61557"/>
        <dbReference type="EC" id="3.6.1.15"/>
    </reaction>
</comment>
<evidence type="ECO:0000256" key="25">
    <source>
        <dbReference type="ARBA" id="ARBA00023184"/>
    </source>
</evidence>
<dbReference type="InterPro" id="IPR027417">
    <property type="entry name" value="P-loop_NTPase"/>
</dbReference>
<keyword evidence="13" id="KW-0547">Nucleotide-binding</keyword>
<evidence type="ECO:0000256" key="21">
    <source>
        <dbReference type="ARBA" id="ARBA00022989"/>
    </source>
</evidence>
<evidence type="ECO:0000256" key="26">
    <source>
        <dbReference type="ARBA" id="ARBA00023280"/>
    </source>
</evidence>
<dbReference type="GO" id="GO:0019028">
    <property type="term" value="C:viral capsid"/>
    <property type="evidence" value="ECO:0007669"/>
    <property type="project" value="UniProtKB-KW"/>
</dbReference>
<evidence type="ECO:0000259" key="31">
    <source>
        <dbReference type="PROSITE" id="PS51192"/>
    </source>
</evidence>
<evidence type="ECO:0000313" key="33">
    <source>
        <dbReference type="EMBL" id="QTJ63664.1"/>
    </source>
</evidence>
<dbReference type="GO" id="GO:0019062">
    <property type="term" value="P:virion attachment to host cell"/>
    <property type="evidence" value="ECO:0007669"/>
    <property type="project" value="UniProtKB-KW"/>
</dbReference>
<dbReference type="GO" id="GO:0052170">
    <property type="term" value="P:symbiont-mediated suppression of host innate immune response"/>
    <property type="evidence" value="ECO:0007669"/>
    <property type="project" value="UniProtKB-KW"/>
</dbReference>
<keyword evidence="9" id="KW-1162">Viral penetration into host cytoplasm</keyword>
<comment type="catalytic activity">
    <reaction evidence="29">
        <text>ATP + H2O = ADP + phosphate + H(+)</text>
        <dbReference type="Rhea" id="RHEA:13065"/>
        <dbReference type="ChEBI" id="CHEBI:15377"/>
        <dbReference type="ChEBI" id="CHEBI:15378"/>
        <dbReference type="ChEBI" id="CHEBI:30616"/>
        <dbReference type="ChEBI" id="CHEBI:43474"/>
        <dbReference type="ChEBI" id="CHEBI:456216"/>
        <dbReference type="EC" id="3.6.4.13"/>
    </reaction>
</comment>
<dbReference type="GO" id="GO:0003724">
    <property type="term" value="F:RNA helicase activity"/>
    <property type="evidence" value="ECO:0007669"/>
    <property type="project" value="UniProtKB-EC"/>
</dbReference>
<evidence type="ECO:0000256" key="12">
    <source>
        <dbReference type="ARBA" id="ARBA00022692"/>
    </source>
</evidence>
<keyword evidence="27" id="KW-1160">Virus entry into host cell</keyword>
<dbReference type="GO" id="GO:0039654">
    <property type="term" value="P:fusion of virus membrane with host endosome membrane"/>
    <property type="evidence" value="ECO:0007669"/>
    <property type="project" value="UniProtKB-KW"/>
</dbReference>
<dbReference type="GO" id="GO:0044167">
    <property type="term" value="C:host cell endoplasmic reticulum membrane"/>
    <property type="evidence" value="ECO:0007669"/>
    <property type="project" value="UniProtKB-SubCell"/>
</dbReference>
<evidence type="ECO:0000256" key="10">
    <source>
        <dbReference type="ARBA" id="ARBA00022632"/>
    </source>
</evidence>
<keyword evidence="23" id="KW-1015">Disulfide bond</keyword>
<evidence type="ECO:0000256" key="13">
    <source>
        <dbReference type="ARBA" id="ARBA00022741"/>
    </source>
</evidence>
<evidence type="ECO:0000256" key="9">
    <source>
        <dbReference type="ARBA" id="ARBA00022595"/>
    </source>
</evidence>
<dbReference type="GO" id="GO:0006508">
    <property type="term" value="P:proteolysis"/>
    <property type="evidence" value="ECO:0007669"/>
    <property type="project" value="UniProtKB-KW"/>
</dbReference>
<proteinExistence type="predicted"/>
<comment type="subcellular location">
    <subcellularLocation>
        <location evidence="1">Host endoplasmic reticulum membrane</location>
        <topology evidence="1">Multi-pass membrane protein</topology>
    </subcellularLocation>
    <subcellularLocation>
        <location evidence="3">Host endoplasmic reticulum membrane</location>
        <topology evidence="3">Peripheral membrane protein</topology>
    </subcellularLocation>
    <subcellularLocation>
        <location evidence="2">Virion membrane</location>
    </subcellularLocation>
</comment>
<feature type="domain" description="Helicase ATP-binding" evidence="31">
    <location>
        <begin position="402"/>
        <end position="568"/>
    </location>
</feature>
<evidence type="ECO:0000256" key="23">
    <source>
        <dbReference type="ARBA" id="ARBA00023157"/>
    </source>
</evidence>
<keyword evidence="10" id="KW-1090">Inhibition of host innate immune response by virus</keyword>
<evidence type="ECO:0000256" key="8">
    <source>
        <dbReference type="ARBA" id="ARBA00022581"/>
    </source>
</evidence>
<evidence type="ECO:0000256" key="19">
    <source>
        <dbReference type="ARBA" id="ARBA00022844"/>
    </source>
</evidence>
<keyword evidence="7" id="KW-0167">Capsid protein</keyword>
<dbReference type="SMART" id="SM00490">
    <property type="entry name" value="HELICc"/>
    <property type="match status" value="1"/>
</dbReference>
<dbReference type="GO" id="GO:0008236">
    <property type="term" value="F:serine-type peptidase activity"/>
    <property type="evidence" value="ECO:0007669"/>
    <property type="project" value="UniProtKB-KW"/>
</dbReference>
<evidence type="ECO:0000256" key="5">
    <source>
        <dbReference type="ARBA" id="ARBA00022506"/>
    </source>
</evidence>
<dbReference type="Pfam" id="PF00271">
    <property type="entry name" value="Helicase_C"/>
    <property type="match status" value="1"/>
</dbReference>
<dbReference type="EMBL" id="MW314685">
    <property type="protein sequence ID" value="QTJ63664.1"/>
    <property type="molecule type" value="Genomic_RNA"/>
</dbReference>
<dbReference type="PANTHER" id="PTHR43519:SF1">
    <property type="entry name" value="ATP-DEPENDENT RNA HELICASE HRPB"/>
    <property type="match status" value="1"/>
</dbReference>
<keyword evidence="14" id="KW-0378">Hydrolase</keyword>
<keyword evidence="15" id="KW-1161">Viral attachment to host cell</keyword>
<dbReference type="PROSITE" id="PS51194">
    <property type="entry name" value="HELICASE_CTER"/>
    <property type="match status" value="1"/>
</dbReference>